<feature type="non-terminal residue" evidence="2">
    <location>
        <position position="557"/>
    </location>
</feature>
<feature type="compositionally biased region" description="Polar residues" evidence="1">
    <location>
        <begin position="349"/>
        <end position="362"/>
    </location>
</feature>
<evidence type="ECO:0000313" key="3">
    <source>
        <dbReference type="Proteomes" id="UP000779574"/>
    </source>
</evidence>
<dbReference type="EMBL" id="JAHFXF010001735">
    <property type="protein sequence ID" value="KAG9663811.1"/>
    <property type="molecule type" value="Genomic_DNA"/>
</dbReference>
<dbReference type="OrthoDB" id="436852at2759"/>
<sequence>MVHQVADQQSATSATSTCSSLSYLSVARACSPEEQGIWRPRRRHAPPPALPTHRRARGYDDLFPFEVSQLALILCHAPPANTPRDGAVWTAYVSHTNQRIALLGPKLRAPVSLPSFLPWTANHGSCYLHRRLNIKPLENIFTALRYEAEVRTREVWQYVALAGALSASQTEQLALMHEIQSLWLPPSVFREKFDRLPTSRFAYQADGCVACILARMGGNLETAMALGALLLGSMRRPDMLSTRVCFCREWIRYTVEGDIDSVDTALADMETMGTKFRKARKRARQRSKAMIEHQNEKLGLSGMPDVQTDLLSCQRLLTPGQQTSDLVPEAVERLQDKVTLVHQPLDIRQSGQHYPTRSSAEPQPSHPGSCLTRDHPCVRGMLLQRRSQEPIPQGSWKDGNILLAPSSNSLVSRPKDTVSVVRQAAETILTETFPSKMIDTNPVNLPTSLYSEFSSNPFLDGNSSPSPLYDRHLPPDLPFRLFERRCVRDNDGSPSPPKNAVQWLKQSPVVKQVTADQFKDNLVPVPILARLDKSDRSVGALWKRRAKESKANRGVIS</sequence>
<reference evidence="2" key="2">
    <citation type="submission" date="2021-08" db="EMBL/GenBank/DDBJ databases">
        <authorList>
            <person name="Gostincar C."/>
            <person name="Sun X."/>
            <person name="Song Z."/>
            <person name="Gunde-Cimerman N."/>
        </authorList>
    </citation>
    <scope>NUCLEOTIDE SEQUENCE</scope>
    <source>
        <strain evidence="2">EXF-9911</strain>
    </source>
</reference>
<protein>
    <submittedName>
        <fullName evidence="2">Uncharacterized protein</fullName>
    </submittedName>
</protein>
<feature type="region of interest" description="Disordered" evidence="1">
    <location>
        <begin position="347"/>
        <end position="374"/>
    </location>
</feature>
<comment type="caution">
    <text evidence="2">The sequence shown here is derived from an EMBL/GenBank/DDBJ whole genome shotgun (WGS) entry which is preliminary data.</text>
</comment>
<accession>A0A9P8IY14</accession>
<proteinExistence type="predicted"/>
<name>A0A9P8IY14_AURME</name>
<organism evidence="2 3">
    <name type="scientific">Aureobasidium melanogenum</name>
    <name type="common">Aureobasidium pullulans var. melanogenum</name>
    <dbReference type="NCBI Taxonomy" id="46634"/>
    <lineage>
        <taxon>Eukaryota</taxon>
        <taxon>Fungi</taxon>
        <taxon>Dikarya</taxon>
        <taxon>Ascomycota</taxon>
        <taxon>Pezizomycotina</taxon>
        <taxon>Dothideomycetes</taxon>
        <taxon>Dothideomycetidae</taxon>
        <taxon>Dothideales</taxon>
        <taxon>Saccotheciaceae</taxon>
        <taxon>Aureobasidium</taxon>
    </lineage>
</organism>
<dbReference type="Proteomes" id="UP000779574">
    <property type="component" value="Unassembled WGS sequence"/>
</dbReference>
<evidence type="ECO:0000256" key="1">
    <source>
        <dbReference type="SAM" id="MobiDB-lite"/>
    </source>
</evidence>
<reference evidence="2" key="1">
    <citation type="journal article" date="2021" name="J Fungi (Basel)">
        <title>Virulence traits and population genomics of the black yeast Aureobasidium melanogenum.</title>
        <authorList>
            <person name="Cernosa A."/>
            <person name="Sun X."/>
            <person name="Gostincar C."/>
            <person name="Fang C."/>
            <person name="Gunde-Cimerman N."/>
            <person name="Song Z."/>
        </authorList>
    </citation>
    <scope>NUCLEOTIDE SEQUENCE</scope>
    <source>
        <strain evidence="2">EXF-9911</strain>
    </source>
</reference>
<evidence type="ECO:0000313" key="2">
    <source>
        <dbReference type="EMBL" id="KAG9663811.1"/>
    </source>
</evidence>
<gene>
    <name evidence="2" type="ORF">KCU76_g18805</name>
</gene>
<dbReference type="AlphaFoldDB" id="A0A9P8IY14"/>